<keyword evidence="1" id="KW-0808">Transferase</keyword>
<dbReference type="GO" id="GO:0043814">
    <property type="term" value="F:phospholactate guanylyltransferase activity"/>
    <property type="evidence" value="ECO:0007669"/>
    <property type="project" value="InterPro"/>
</dbReference>
<dbReference type="AlphaFoldDB" id="A0AAV3U3D6"/>
<dbReference type="Proteomes" id="UP001409585">
    <property type="component" value="Unassembled WGS sequence"/>
</dbReference>
<dbReference type="InterPro" id="IPR029044">
    <property type="entry name" value="Nucleotide-diphossugar_trans"/>
</dbReference>
<dbReference type="PANTHER" id="PTHR40392">
    <property type="entry name" value="2-PHOSPHO-L-LACTATE GUANYLYLTRANSFERASE"/>
    <property type="match status" value="1"/>
</dbReference>
<reference evidence="6" key="1">
    <citation type="journal article" date="2019" name="Int. J. Syst. Evol. Microbiol.">
        <title>The Global Catalogue of Microorganisms (GCM) 10K type strain sequencing project: providing services to taxonomists for standard genome sequencing and annotation.</title>
        <authorList>
            <consortium name="The Broad Institute Genomics Platform"/>
            <consortium name="The Broad Institute Genome Sequencing Center for Infectious Disease"/>
            <person name="Wu L."/>
            <person name="Ma J."/>
        </authorList>
    </citation>
    <scope>NUCLEOTIDE SEQUENCE [LARGE SCALE GENOMIC DNA]</scope>
    <source>
        <strain evidence="6">JCM 19134</strain>
    </source>
</reference>
<keyword evidence="6" id="KW-1185">Reference proteome</keyword>
<evidence type="ECO:0000313" key="5">
    <source>
        <dbReference type="EMBL" id="GAA4945638.1"/>
    </source>
</evidence>
<proteinExistence type="predicted"/>
<dbReference type="Gene3D" id="3.90.550.10">
    <property type="entry name" value="Spore Coat Polysaccharide Biosynthesis Protein SpsA, Chain A"/>
    <property type="match status" value="1"/>
</dbReference>
<dbReference type="PANTHER" id="PTHR40392:SF1">
    <property type="entry name" value="2-PHOSPHO-L-LACTATE GUANYLYLTRANSFERASE"/>
    <property type="match status" value="1"/>
</dbReference>
<dbReference type="EMBL" id="BAABLX010000024">
    <property type="protein sequence ID" value="GAA4945638.1"/>
    <property type="molecule type" value="Genomic_DNA"/>
</dbReference>
<gene>
    <name evidence="5" type="primary">cofC</name>
    <name evidence="5" type="ORF">GCM10025791_26040</name>
</gene>
<dbReference type="Pfam" id="PF01983">
    <property type="entry name" value="CofC"/>
    <property type="match status" value="1"/>
</dbReference>
<dbReference type="RefSeq" id="WP_345422779.1">
    <property type="nucleotide sequence ID" value="NZ_AP031496.1"/>
</dbReference>
<evidence type="ECO:0000256" key="2">
    <source>
        <dbReference type="ARBA" id="ARBA00022695"/>
    </source>
</evidence>
<comment type="caution">
    <text evidence="5">The sequence shown here is derived from an EMBL/GenBank/DDBJ whole genome shotgun (WGS) entry which is preliminary data.</text>
</comment>
<evidence type="ECO:0000313" key="6">
    <source>
        <dbReference type="Proteomes" id="UP001409585"/>
    </source>
</evidence>
<dbReference type="GO" id="GO:0005525">
    <property type="term" value="F:GTP binding"/>
    <property type="evidence" value="ECO:0007669"/>
    <property type="project" value="UniProtKB-KW"/>
</dbReference>
<evidence type="ECO:0000256" key="3">
    <source>
        <dbReference type="ARBA" id="ARBA00022741"/>
    </source>
</evidence>
<keyword evidence="3" id="KW-0547">Nucleotide-binding</keyword>
<evidence type="ECO:0000256" key="1">
    <source>
        <dbReference type="ARBA" id="ARBA00022679"/>
    </source>
</evidence>
<name>A0AAV3U3D6_9ALTE</name>
<dbReference type="NCBIfam" id="TIGR03552">
    <property type="entry name" value="F420_cofC"/>
    <property type="match status" value="1"/>
</dbReference>
<accession>A0AAV3U3D6</accession>
<dbReference type="InterPro" id="IPR002835">
    <property type="entry name" value="CofC"/>
</dbReference>
<evidence type="ECO:0000256" key="4">
    <source>
        <dbReference type="ARBA" id="ARBA00023134"/>
    </source>
</evidence>
<keyword evidence="2 5" id="KW-0548">Nucleotidyltransferase</keyword>
<dbReference type="SUPFAM" id="SSF53448">
    <property type="entry name" value="Nucleotide-diphospho-sugar transferases"/>
    <property type="match status" value="1"/>
</dbReference>
<sequence length="209" mass="23575">MAKTTWALVPINTLQRAKSRLAPSLNSKQRQRLHLQLASHVLATLQACRHLHRVIVVNNNDDAISQLARKFDCAEIITNEIGTLNTYQWALKNLPGKPEQLLLIASDLPQVNVDCLDELLIAAVRQDITIVPDKHFSGTNALVSPWPVKLPLAFGNNSYQQHIYNAQHCQLSWGSFTHPRLAWDLDTPGDYHHIAQHNPKWRQPISEAA</sequence>
<protein>
    <submittedName>
        <fullName evidence="5">2-phospho-L-lactate guanylyltransferase</fullName>
    </submittedName>
</protein>
<organism evidence="5 6">
    <name type="scientific">Halioxenophilus aromaticivorans</name>
    <dbReference type="NCBI Taxonomy" id="1306992"/>
    <lineage>
        <taxon>Bacteria</taxon>
        <taxon>Pseudomonadati</taxon>
        <taxon>Pseudomonadota</taxon>
        <taxon>Gammaproteobacteria</taxon>
        <taxon>Alteromonadales</taxon>
        <taxon>Alteromonadaceae</taxon>
        <taxon>Halioxenophilus</taxon>
    </lineage>
</organism>
<keyword evidence="4" id="KW-0342">GTP-binding</keyword>